<proteinExistence type="predicted"/>
<accession>A0A382YMB5</accession>
<evidence type="ECO:0000313" key="1">
    <source>
        <dbReference type="EMBL" id="SVD84363.1"/>
    </source>
</evidence>
<sequence>MILMKKQYIILKILILLIVSGGCSLDLEELASGKFQHDNQLLLNLEENLYEIDFSQYSGSDIIPFFMTDNPEEWTFIIDSNKTQVTYKHSFNYNQNDLSLFQINDTNKEKIIHSMLSPILNKNLLLDKPISINSSNLFIC</sequence>
<name>A0A382YMB5_9ZZZZ</name>
<protein>
    <submittedName>
        <fullName evidence="1">Uncharacterized protein</fullName>
    </submittedName>
</protein>
<feature type="non-terminal residue" evidence="1">
    <location>
        <position position="140"/>
    </location>
</feature>
<gene>
    <name evidence="1" type="ORF">METZ01_LOCUS437217</name>
</gene>
<reference evidence="1" key="1">
    <citation type="submission" date="2018-05" db="EMBL/GenBank/DDBJ databases">
        <authorList>
            <person name="Lanie J.A."/>
            <person name="Ng W.-L."/>
            <person name="Kazmierczak K.M."/>
            <person name="Andrzejewski T.M."/>
            <person name="Davidsen T.M."/>
            <person name="Wayne K.J."/>
            <person name="Tettelin H."/>
            <person name="Glass J.I."/>
            <person name="Rusch D."/>
            <person name="Podicherti R."/>
            <person name="Tsui H.-C.T."/>
            <person name="Winkler M.E."/>
        </authorList>
    </citation>
    <scope>NUCLEOTIDE SEQUENCE</scope>
</reference>
<dbReference type="PROSITE" id="PS51257">
    <property type="entry name" value="PROKAR_LIPOPROTEIN"/>
    <property type="match status" value="1"/>
</dbReference>
<dbReference type="AlphaFoldDB" id="A0A382YMB5"/>
<organism evidence="1">
    <name type="scientific">marine metagenome</name>
    <dbReference type="NCBI Taxonomy" id="408172"/>
    <lineage>
        <taxon>unclassified sequences</taxon>
        <taxon>metagenomes</taxon>
        <taxon>ecological metagenomes</taxon>
    </lineage>
</organism>
<dbReference type="EMBL" id="UINC01176975">
    <property type="protein sequence ID" value="SVD84363.1"/>
    <property type="molecule type" value="Genomic_DNA"/>
</dbReference>